<gene>
    <name evidence="2" type="ORF">INT45_003347</name>
</gene>
<evidence type="ECO:0000313" key="2">
    <source>
        <dbReference type="EMBL" id="KAG2226202.1"/>
    </source>
</evidence>
<evidence type="ECO:0000313" key="3">
    <source>
        <dbReference type="Proteomes" id="UP000646827"/>
    </source>
</evidence>
<reference evidence="2 3" key="1">
    <citation type="submission" date="2020-12" db="EMBL/GenBank/DDBJ databases">
        <title>Metabolic potential, ecology and presence of endohyphal bacteria is reflected in genomic diversity of Mucoromycotina.</title>
        <authorList>
            <person name="Muszewska A."/>
            <person name="Okrasinska A."/>
            <person name="Steczkiewicz K."/>
            <person name="Drgas O."/>
            <person name="Orlowska M."/>
            <person name="Perlinska-Lenart U."/>
            <person name="Aleksandrzak-Piekarczyk T."/>
            <person name="Szatraj K."/>
            <person name="Zielenkiewicz U."/>
            <person name="Pilsyk S."/>
            <person name="Malc E."/>
            <person name="Mieczkowski P."/>
            <person name="Kruszewska J.S."/>
            <person name="Biernat P."/>
            <person name="Pawlowska J."/>
        </authorList>
    </citation>
    <scope>NUCLEOTIDE SEQUENCE [LARGE SCALE GENOMIC DNA]</scope>
    <source>
        <strain evidence="2 3">CBS 142.35</strain>
    </source>
</reference>
<evidence type="ECO:0000256" key="1">
    <source>
        <dbReference type="SAM" id="MobiDB-lite"/>
    </source>
</evidence>
<proteinExistence type="predicted"/>
<dbReference type="Proteomes" id="UP000646827">
    <property type="component" value="Unassembled WGS sequence"/>
</dbReference>
<protein>
    <submittedName>
        <fullName evidence="2">Uncharacterized protein</fullName>
    </submittedName>
</protein>
<organism evidence="2 3">
    <name type="scientific">Circinella minor</name>
    <dbReference type="NCBI Taxonomy" id="1195481"/>
    <lineage>
        <taxon>Eukaryota</taxon>
        <taxon>Fungi</taxon>
        <taxon>Fungi incertae sedis</taxon>
        <taxon>Mucoromycota</taxon>
        <taxon>Mucoromycotina</taxon>
        <taxon>Mucoromycetes</taxon>
        <taxon>Mucorales</taxon>
        <taxon>Lichtheimiaceae</taxon>
        <taxon>Circinella</taxon>
    </lineage>
</organism>
<comment type="caution">
    <text evidence="2">The sequence shown here is derived from an EMBL/GenBank/DDBJ whole genome shotgun (WGS) entry which is preliminary data.</text>
</comment>
<dbReference type="OrthoDB" id="2273921at2759"/>
<sequence>MLATHSPLFATEIYPHSSPVTMTSKNDFVIDDFYYTLQSILDEDHHIHHQQKQQQQQQQNDIIAYSIDKSPVWHNRGVNCTTSINDETRINSCNDDKNKQVSWNKGFANSGTKTNLWSTSSSNNNNDNNTMVANYNGRRRSSIQSLSTIKEEEE</sequence>
<keyword evidence="3" id="KW-1185">Reference proteome</keyword>
<dbReference type="AlphaFoldDB" id="A0A8H7SBC8"/>
<feature type="compositionally biased region" description="Low complexity" evidence="1">
    <location>
        <begin position="114"/>
        <end position="136"/>
    </location>
</feature>
<name>A0A8H7SBC8_9FUNG</name>
<dbReference type="EMBL" id="JAEPRB010000019">
    <property type="protein sequence ID" value="KAG2226202.1"/>
    <property type="molecule type" value="Genomic_DNA"/>
</dbReference>
<feature type="region of interest" description="Disordered" evidence="1">
    <location>
        <begin position="114"/>
        <end position="154"/>
    </location>
</feature>
<accession>A0A8H7SBC8</accession>